<protein>
    <submittedName>
        <fullName evidence="1">Uncharacterized protein</fullName>
    </submittedName>
</protein>
<name>A0A8J7H085_9FIRM</name>
<dbReference type="EMBL" id="JAEAGR010000001">
    <property type="protein sequence ID" value="MBH1939377.1"/>
    <property type="molecule type" value="Genomic_DNA"/>
</dbReference>
<sequence length="50" mass="6159">MKKYIKPTLEMIELRSEERLASCRLRWVRPFWLFWWWGCFAKYKNGGGCS</sequence>
<keyword evidence="2" id="KW-1185">Reference proteome</keyword>
<comment type="caution">
    <text evidence="1">The sequence shown here is derived from an EMBL/GenBank/DDBJ whole genome shotgun (WGS) entry which is preliminary data.</text>
</comment>
<dbReference type="Proteomes" id="UP000623269">
    <property type="component" value="Unassembled WGS sequence"/>
</dbReference>
<dbReference type="RefSeq" id="WP_197659607.1">
    <property type="nucleotide sequence ID" value="NZ_JAEAGR010000001.1"/>
</dbReference>
<evidence type="ECO:0000313" key="1">
    <source>
        <dbReference type="EMBL" id="MBH1939377.1"/>
    </source>
</evidence>
<proteinExistence type="predicted"/>
<organism evidence="1 2">
    <name type="scientific">Mobilitalea sibirica</name>
    <dbReference type="NCBI Taxonomy" id="1462919"/>
    <lineage>
        <taxon>Bacteria</taxon>
        <taxon>Bacillati</taxon>
        <taxon>Bacillota</taxon>
        <taxon>Clostridia</taxon>
        <taxon>Lachnospirales</taxon>
        <taxon>Lachnospiraceae</taxon>
        <taxon>Mobilitalea</taxon>
    </lineage>
</organism>
<reference evidence="1" key="1">
    <citation type="submission" date="2020-12" db="EMBL/GenBank/DDBJ databases">
        <title>M. sibirica DSM 26468T genome.</title>
        <authorList>
            <person name="Thieme N."/>
            <person name="Rettenmaier R."/>
            <person name="Zverlov V."/>
            <person name="Liebl W."/>
        </authorList>
    </citation>
    <scope>NUCLEOTIDE SEQUENCE</scope>
    <source>
        <strain evidence="1">DSM 26468</strain>
    </source>
</reference>
<accession>A0A8J7H085</accession>
<gene>
    <name evidence="1" type="ORF">I5677_00555</name>
</gene>
<evidence type="ECO:0000313" key="2">
    <source>
        <dbReference type="Proteomes" id="UP000623269"/>
    </source>
</evidence>
<dbReference type="AlphaFoldDB" id="A0A8J7H085"/>